<dbReference type="EMBL" id="CP048209">
    <property type="protein sequence ID" value="QHT59535.1"/>
    <property type="molecule type" value="Genomic_DNA"/>
</dbReference>
<dbReference type="AlphaFoldDB" id="A0A6C0G410"/>
<dbReference type="KEGG" id="plyc:GXP70_05910"/>
<evidence type="ECO:0000256" key="1">
    <source>
        <dbReference type="SAM" id="MobiDB-lite"/>
    </source>
</evidence>
<evidence type="ECO:0000313" key="3">
    <source>
        <dbReference type="Proteomes" id="UP000476064"/>
    </source>
</evidence>
<proteinExistence type="predicted"/>
<keyword evidence="3" id="KW-1185">Reference proteome</keyword>
<organism evidence="2 3">
    <name type="scientific">Paenibacillus lycopersici</name>
    <dbReference type="NCBI Taxonomy" id="2704462"/>
    <lineage>
        <taxon>Bacteria</taxon>
        <taxon>Bacillati</taxon>
        <taxon>Bacillota</taxon>
        <taxon>Bacilli</taxon>
        <taxon>Bacillales</taxon>
        <taxon>Paenibacillaceae</taxon>
        <taxon>Paenibacillus</taxon>
    </lineage>
</organism>
<reference evidence="2 3" key="1">
    <citation type="submission" date="2020-01" db="EMBL/GenBank/DDBJ databases">
        <title>Paenibacillus sp. nov., isolated from tomato rhizosphere.</title>
        <authorList>
            <person name="Weon H.-Y."/>
            <person name="Lee S.A."/>
        </authorList>
    </citation>
    <scope>NUCLEOTIDE SEQUENCE [LARGE SCALE GENOMIC DNA]</scope>
    <source>
        <strain evidence="2 3">12200R-189</strain>
    </source>
</reference>
<evidence type="ECO:0000313" key="2">
    <source>
        <dbReference type="EMBL" id="QHT59535.1"/>
    </source>
</evidence>
<dbReference type="Proteomes" id="UP000476064">
    <property type="component" value="Chromosome"/>
</dbReference>
<dbReference type="RefSeq" id="WP_162355601.1">
    <property type="nucleotide sequence ID" value="NZ_CP048209.1"/>
</dbReference>
<gene>
    <name evidence="2" type="ORF">GXP70_05910</name>
</gene>
<protein>
    <submittedName>
        <fullName evidence="2">Uncharacterized protein</fullName>
    </submittedName>
</protein>
<feature type="region of interest" description="Disordered" evidence="1">
    <location>
        <begin position="31"/>
        <end position="59"/>
    </location>
</feature>
<name>A0A6C0G410_9BACL</name>
<sequence length="59" mass="6343">MTVKNALYDMNGMTVKNAVCHGCLNAMCRTPRSAGRRDVPDAAKPSPVPEGASRLLRTI</sequence>
<accession>A0A6C0G410</accession>